<feature type="transmembrane region" description="Helical" evidence="1">
    <location>
        <begin position="379"/>
        <end position="400"/>
    </location>
</feature>
<feature type="transmembrane region" description="Helical" evidence="1">
    <location>
        <begin position="185"/>
        <end position="206"/>
    </location>
</feature>
<feature type="chain" id="PRO_5025550858" evidence="2">
    <location>
        <begin position="19"/>
        <end position="434"/>
    </location>
</feature>
<feature type="transmembrane region" description="Helical" evidence="1">
    <location>
        <begin position="262"/>
        <end position="283"/>
    </location>
</feature>
<feature type="transmembrane region" description="Helical" evidence="1">
    <location>
        <begin position="412"/>
        <end position="433"/>
    </location>
</feature>
<dbReference type="GeneID" id="54289932"/>
<dbReference type="Proteomes" id="UP000799778">
    <property type="component" value="Unassembled WGS sequence"/>
</dbReference>
<evidence type="ECO:0000313" key="3">
    <source>
        <dbReference type="EMBL" id="KAF2008778.1"/>
    </source>
</evidence>
<feature type="signal peptide" evidence="2">
    <location>
        <begin position="1"/>
        <end position="18"/>
    </location>
</feature>
<dbReference type="RefSeq" id="XP_033377117.1">
    <property type="nucleotide sequence ID" value="XM_033532535.1"/>
</dbReference>
<dbReference type="EMBL" id="ML978081">
    <property type="protein sequence ID" value="KAF2008778.1"/>
    <property type="molecule type" value="Genomic_DNA"/>
</dbReference>
<protein>
    <submittedName>
        <fullName evidence="3">Uncharacterized protein</fullName>
    </submittedName>
</protein>
<dbReference type="OrthoDB" id="10540140at2759"/>
<evidence type="ECO:0000256" key="2">
    <source>
        <dbReference type="SAM" id="SignalP"/>
    </source>
</evidence>
<proteinExistence type="predicted"/>
<feature type="transmembrane region" description="Helical" evidence="1">
    <location>
        <begin position="227"/>
        <end position="250"/>
    </location>
</feature>
<keyword evidence="1" id="KW-1133">Transmembrane helix</keyword>
<evidence type="ECO:0000313" key="4">
    <source>
        <dbReference type="Proteomes" id="UP000799778"/>
    </source>
</evidence>
<gene>
    <name evidence="3" type="ORF">BU24DRAFT_468569</name>
</gene>
<accession>A0A6A5X756</accession>
<keyword evidence="2" id="KW-0732">Signal</keyword>
<keyword evidence="1" id="KW-0472">Membrane</keyword>
<keyword evidence="1" id="KW-0812">Transmembrane</keyword>
<feature type="transmembrane region" description="Helical" evidence="1">
    <location>
        <begin position="343"/>
        <end position="367"/>
    </location>
</feature>
<organism evidence="3 4">
    <name type="scientific">Aaosphaeria arxii CBS 175.79</name>
    <dbReference type="NCBI Taxonomy" id="1450172"/>
    <lineage>
        <taxon>Eukaryota</taxon>
        <taxon>Fungi</taxon>
        <taxon>Dikarya</taxon>
        <taxon>Ascomycota</taxon>
        <taxon>Pezizomycotina</taxon>
        <taxon>Dothideomycetes</taxon>
        <taxon>Pleosporomycetidae</taxon>
        <taxon>Pleosporales</taxon>
        <taxon>Pleosporales incertae sedis</taxon>
        <taxon>Aaosphaeria</taxon>
    </lineage>
</organism>
<reference evidence="3" key="1">
    <citation type="journal article" date="2020" name="Stud. Mycol.">
        <title>101 Dothideomycetes genomes: a test case for predicting lifestyles and emergence of pathogens.</title>
        <authorList>
            <person name="Haridas S."/>
            <person name="Albert R."/>
            <person name="Binder M."/>
            <person name="Bloem J."/>
            <person name="Labutti K."/>
            <person name="Salamov A."/>
            <person name="Andreopoulos B."/>
            <person name="Baker S."/>
            <person name="Barry K."/>
            <person name="Bills G."/>
            <person name="Bluhm B."/>
            <person name="Cannon C."/>
            <person name="Castanera R."/>
            <person name="Culley D."/>
            <person name="Daum C."/>
            <person name="Ezra D."/>
            <person name="Gonzalez J."/>
            <person name="Henrissat B."/>
            <person name="Kuo A."/>
            <person name="Liang C."/>
            <person name="Lipzen A."/>
            <person name="Lutzoni F."/>
            <person name="Magnuson J."/>
            <person name="Mondo S."/>
            <person name="Nolan M."/>
            <person name="Ohm R."/>
            <person name="Pangilinan J."/>
            <person name="Park H.-J."/>
            <person name="Ramirez L."/>
            <person name="Alfaro M."/>
            <person name="Sun H."/>
            <person name="Tritt A."/>
            <person name="Yoshinaga Y."/>
            <person name="Zwiers L.-H."/>
            <person name="Turgeon B."/>
            <person name="Goodwin S."/>
            <person name="Spatafora J."/>
            <person name="Crous P."/>
            <person name="Grigoriev I."/>
        </authorList>
    </citation>
    <scope>NUCLEOTIDE SEQUENCE</scope>
    <source>
        <strain evidence="3">CBS 175.79</strain>
    </source>
</reference>
<name>A0A6A5X756_9PLEO</name>
<keyword evidence="4" id="KW-1185">Reference proteome</keyword>
<dbReference type="AlphaFoldDB" id="A0A6A5X756"/>
<sequence length="434" mass="47166">MLILLWSAVALSNSIAASEPIDAAARALITPAPRPIDIARRAASSSLGSETCGFISGNINNPLKCSSGYSCSSFFTPSYQFACCNDDGCIDNYSTCLTGYEAATASCYSDECLLCTGGNRFCGGYLKFASGIYSSTSYLSAFCTDREDRFITVKASPTNAPKSTVLCVPDGFAAPHTSDNCTKPIILLIPLILSNVIVFASSILMSRLSFQNKLKFGKTKKSPHDPWTPWAGLSTVLLVVVQAIATAALIRAGGYPASWTSLILLWLMRPRMQWAILLFYSSFGASYKRAATDALFANGLLNLLSLPTAAWLLQALLKEPSCTGFFNNSTTVNGFGNEDYTQLVFVGVVMYFSFAAVDLFVLVSFFWPGRLRLGRWWSIGAGLWSMASFAVAWTFWVWWVFFSEDAFCVTNIGPIAAIHAFVPFLSGVTRAYLT</sequence>
<feature type="transmembrane region" description="Helical" evidence="1">
    <location>
        <begin position="295"/>
        <end position="317"/>
    </location>
</feature>
<evidence type="ECO:0000256" key="1">
    <source>
        <dbReference type="SAM" id="Phobius"/>
    </source>
</evidence>